<feature type="transmembrane region" description="Helical" evidence="7">
    <location>
        <begin position="149"/>
        <end position="168"/>
    </location>
</feature>
<comment type="similarity">
    <text evidence="2">Belongs to the polysaccharide synthase family.</text>
</comment>
<evidence type="ECO:0000256" key="5">
    <source>
        <dbReference type="ARBA" id="ARBA00022989"/>
    </source>
</evidence>
<evidence type="ECO:0000256" key="4">
    <source>
        <dbReference type="ARBA" id="ARBA00022692"/>
    </source>
</evidence>
<keyword evidence="9" id="KW-1185">Reference proteome</keyword>
<dbReference type="InterPro" id="IPR050833">
    <property type="entry name" value="Poly_Biosynth_Transport"/>
</dbReference>
<dbReference type="STRING" id="265726.KY46_08735"/>
<evidence type="ECO:0000313" key="9">
    <source>
        <dbReference type="Proteomes" id="UP000033633"/>
    </source>
</evidence>
<dbReference type="GO" id="GO:0005886">
    <property type="term" value="C:plasma membrane"/>
    <property type="evidence" value="ECO:0007669"/>
    <property type="project" value="UniProtKB-SubCell"/>
</dbReference>
<feature type="transmembrane region" description="Helical" evidence="7">
    <location>
        <begin position="353"/>
        <end position="370"/>
    </location>
</feature>
<feature type="transmembrane region" description="Helical" evidence="7">
    <location>
        <begin position="318"/>
        <end position="341"/>
    </location>
</feature>
<evidence type="ECO:0000256" key="2">
    <source>
        <dbReference type="ARBA" id="ARBA00007430"/>
    </source>
</evidence>
<feature type="transmembrane region" description="Helical" evidence="7">
    <location>
        <begin position="45"/>
        <end position="64"/>
    </location>
</feature>
<keyword evidence="4 7" id="KW-0812">Transmembrane</keyword>
<feature type="transmembrane region" description="Helical" evidence="7">
    <location>
        <begin position="382"/>
        <end position="403"/>
    </location>
</feature>
<dbReference type="Proteomes" id="UP000033633">
    <property type="component" value="Unassembled WGS sequence"/>
</dbReference>
<comment type="subcellular location">
    <subcellularLocation>
        <location evidence="1">Cell membrane</location>
        <topology evidence="1">Multi-pass membrane protein</topology>
    </subcellularLocation>
</comment>
<evidence type="ECO:0000256" key="7">
    <source>
        <dbReference type="SAM" id="Phobius"/>
    </source>
</evidence>
<dbReference type="AlphaFoldDB" id="A0A0F5VET2"/>
<gene>
    <name evidence="8" type="ORF">KY46_08735</name>
</gene>
<dbReference type="EMBL" id="JWYV01000005">
    <property type="protein sequence ID" value="KKD00317.1"/>
    <property type="molecule type" value="Genomic_DNA"/>
</dbReference>
<organism evidence="8 9">
    <name type="scientific">Photobacterium halotolerans</name>
    <dbReference type="NCBI Taxonomy" id="265726"/>
    <lineage>
        <taxon>Bacteria</taxon>
        <taxon>Pseudomonadati</taxon>
        <taxon>Pseudomonadota</taxon>
        <taxon>Gammaproteobacteria</taxon>
        <taxon>Vibrionales</taxon>
        <taxon>Vibrionaceae</taxon>
        <taxon>Photobacterium</taxon>
    </lineage>
</organism>
<dbReference type="PANTHER" id="PTHR30250:SF10">
    <property type="entry name" value="LIPOPOLYSACCHARIDE BIOSYNTHESIS PROTEIN WZXC"/>
    <property type="match status" value="1"/>
</dbReference>
<keyword evidence="5 7" id="KW-1133">Transmembrane helix</keyword>
<evidence type="ECO:0008006" key="10">
    <source>
        <dbReference type="Google" id="ProtNLM"/>
    </source>
</evidence>
<keyword evidence="3" id="KW-1003">Cell membrane</keyword>
<feature type="transmembrane region" description="Helical" evidence="7">
    <location>
        <begin position="85"/>
        <end position="107"/>
    </location>
</feature>
<comment type="caution">
    <text evidence="8">The sequence shown here is derived from an EMBL/GenBank/DDBJ whole genome shotgun (WGS) entry which is preliminary data.</text>
</comment>
<feature type="transmembrane region" description="Helical" evidence="7">
    <location>
        <begin position="113"/>
        <end position="137"/>
    </location>
</feature>
<proteinExistence type="inferred from homology"/>
<protein>
    <recommendedName>
        <fullName evidence="10">Polysaccharide biosynthesis protein C-terminal domain-containing protein</fullName>
    </recommendedName>
</protein>
<evidence type="ECO:0000256" key="3">
    <source>
        <dbReference type="ARBA" id="ARBA00022475"/>
    </source>
</evidence>
<name>A0A0F5VET2_9GAMM</name>
<accession>A0A0F5VET2</accession>
<reference evidence="8 9" key="1">
    <citation type="submission" date="2014-12" db="EMBL/GenBank/DDBJ databases">
        <title>Mercury Reductase activity and rhizosphere competence traits in the genome of root associated Photobacterium halotolerans MELD1.</title>
        <authorList>
            <person name="Mathew D.C."/>
            <person name="Huang C.-C."/>
        </authorList>
    </citation>
    <scope>NUCLEOTIDE SEQUENCE [LARGE SCALE GENOMIC DNA]</scope>
    <source>
        <strain evidence="8 9">MELD1</strain>
    </source>
</reference>
<feature type="transmembrane region" description="Helical" evidence="7">
    <location>
        <begin position="21"/>
        <end position="39"/>
    </location>
</feature>
<feature type="transmembrane region" description="Helical" evidence="7">
    <location>
        <begin position="290"/>
        <end position="312"/>
    </location>
</feature>
<feature type="transmembrane region" description="Helical" evidence="7">
    <location>
        <begin position="410"/>
        <end position="433"/>
    </location>
</feature>
<dbReference type="PANTHER" id="PTHR30250">
    <property type="entry name" value="PST FAMILY PREDICTED COLANIC ACID TRANSPORTER"/>
    <property type="match status" value="1"/>
</dbReference>
<sequence>MADQYSQAIFSGAKWSMMTIWYNRCIGLISTLVLVRLLSPEDYGIAGFTMFFVYFFIALSTVGTKRYVLMEDMTDENKLHSIWSLNLLFRLVSASFLFLSAEWVAIYTSEPEMATVIRVVSMIPLILAFHNVGMDLFEKNFNFKMETMMLMVAKTLGSVCTIAVALVIGNYWALIAGVILMAVIEVITSYILCPFRPRWCTQYWKEQWIISKWLYLVSVSGYLRSRVDMLLLGNILNSRNVGFYNMGQEFSWLPFTDFLAPMNHGAFSVFSKLKDQDNLLKERLYSQMALLMFLAMPVSFGVCAIAEDFVYVVLGEKWIGVIPVMQNLSFLMIVMTLYMLIQTVLILKSRMPLLFQCDCLAILLVIGSFYGTGYDDPDSLSFVRLVVGGLFLVCVILIFLLVIRLQTSRVLPAILVPFFISLWMYFCVMAVVSEIESHLWGLLLGIATGVFVYAVSVLGLLPVLIRVIPEYRSIQTKLGKIIRIPMFD</sequence>
<dbReference type="PATRIC" id="fig|265726.11.peg.3883"/>
<evidence type="ECO:0000256" key="1">
    <source>
        <dbReference type="ARBA" id="ARBA00004651"/>
    </source>
</evidence>
<keyword evidence="6 7" id="KW-0472">Membrane</keyword>
<feature type="transmembrane region" description="Helical" evidence="7">
    <location>
        <begin position="439"/>
        <end position="465"/>
    </location>
</feature>
<feature type="transmembrane region" description="Helical" evidence="7">
    <location>
        <begin position="174"/>
        <end position="193"/>
    </location>
</feature>
<evidence type="ECO:0000256" key="6">
    <source>
        <dbReference type="ARBA" id="ARBA00023136"/>
    </source>
</evidence>
<dbReference type="RefSeq" id="WP_046220251.1">
    <property type="nucleotide sequence ID" value="NZ_JWYV01000005.1"/>
</dbReference>
<dbReference type="Pfam" id="PF13440">
    <property type="entry name" value="Polysacc_synt_3"/>
    <property type="match status" value="1"/>
</dbReference>
<evidence type="ECO:0000313" key="8">
    <source>
        <dbReference type="EMBL" id="KKD00317.1"/>
    </source>
</evidence>